<reference evidence="2" key="4">
    <citation type="journal article" date="2015" name="G3 (Bethesda)">
        <title>Genome sequences of three phytopathogenic species of the Magnaporthaceae family of fungi.</title>
        <authorList>
            <person name="Okagaki L.H."/>
            <person name="Nunes C.C."/>
            <person name="Sailsbery J."/>
            <person name="Clay B."/>
            <person name="Brown D."/>
            <person name="John T."/>
            <person name="Oh Y."/>
            <person name="Young N."/>
            <person name="Fitzgerald M."/>
            <person name="Haas B.J."/>
            <person name="Zeng Q."/>
            <person name="Young S."/>
            <person name="Adiconis X."/>
            <person name="Fan L."/>
            <person name="Levin J.Z."/>
            <person name="Mitchell T.K."/>
            <person name="Okubara P.A."/>
            <person name="Farman M.L."/>
            <person name="Kohn L.M."/>
            <person name="Birren B."/>
            <person name="Ma L.-J."/>
            <person name="Dean R.A."/>
        </authorList>
    </citation>
    <scope>NUCLEOTIDE SEQUENCE</scope>
    <source>
        <strain evidence="2">R3-111a-1</strain>
    </source>
</reference>
<reference evidence="1" key="3">
    <citation type="submission" date="2010-09" db="EMBL/GenBank/DDBJ databases">
        <title>Annotation of Gaeumannomyces graminis var. tritici R3-111a-1.</title>
        <authorList>
            <consortium name="The Broad Institute Genome Sequencing Platform"/>
            <person name="Ma L.-J."/>
            <person name="Dead R."/>
            <person name="Young S.K."/>
            <person name="Zeng Q."/>
            <person name="Gargeya S."/>
            <person name="Fitzgerald M."/>
            <person name="Haas B."/>
            <person name="Abouelleil A."/>
            <person name="Alvarado L."/>
            <person name="Arachchi H.M."/>
            <person name="Berlin A."/>
            <person name="Brown A."/>
            <person name="Chapman S.B."/>
            <person name="Chen Z."/>
            <person name="Dunbar C."/>
            <person name="Freedman E."/>
            <person name="Gearin G."/>
            <person name="Gellesch M."/>
            <person name="Goldberg J."/>
            <person name="Griggs A."/>
            <person name="Gujja S."/>
            <person name="Heiman D."/>
            <person name="Howarth C."/>
            <person name="Larson L."/>
            <person name="Lui A."/>
            <person name="MacDonald P.J.P."/>
            <person name="Mehta T."/>
            <person name="Montmayeur A."/>
            <person name="Murphy C."/>
            <person name="Neiman D."/>
            <person name="Pearson M."/>
            <person name="Priest M."/>
            <person name="Roberts A."/>
            <person name="Saif S."/>
            <person name="Shea T."/>
            <person name="Shenoy N."/>
            <person name="Sisk P."/>
            <person name="Stolte C."/>
            <person name="Sykes S."/>
            <person name="Yandava C."/>
            <person name="Wortman J."/>
            <person name="Nusbaum C."/>
            <person name="Birren B."/>
        </authorList>
    </citation>
    <scope>NUCLEOTIDE SEQUENCE</scope>
    <source>
        <strain evidence="1">R3-111a-1</strain>
    </source>
</reference>
<dbReference type="GeneID" id="20348294"/>
<reference evidence="1" key="2">
    <citation type="submission" date="2010-07" db="EMBL/GenBank/DDBJ databases">
        <authorList>
            <consortium name="The Broad Institute Genome Sequencing Platform"/>
            <consortium name="Broad Institute Genome Sequencing Center for Infectious Disease"/>
            <person name="Ma L.-J."/>
            <person name="Dead R."/>
            <person name="Young S."/>
            <person name="Zeng Q."/>
            <person name="Koehrsen M."/>
            <person name="Alvarado L."/>
            <person name="Berlin A."/>
            <person name="Chapman S.B."/>
            <person name="Chen Z."/>
            <person name="Freedman E."/>
            <person name="Gellesch M."/>
            <person name="Goldberg J."/>
            <person name="Griggs A."/>
            <person name="Gujja S."/>
            <person name="Heilman E.R."/>
            <person name="Heiman D."/>
            <person name="Hepburn T."/>
            <person name="Howarth C."/>
            <person name="Jen D."/>
            <person name="Larson L."/>
            <person name="Mehta T."/>
            <person name="Neiman D."/>
            <person name="Pearson M."/>
            <person name="Roberts A."/>
            <person name="Saif S."/>
            <person name="Shea T."/>
            <person name="Shenoy N."/>
            <person name="Sisk P."/>
            <person name="Stolte C."/>
            <person name="Sykes S."/>
            <person name="Walk T."/>
            <person name="White J."/>
            <person name="Yandava C."/>
            <person name="Haas B."/>
            <person name="Nusbaum C."/>
            <person name="Birren B."/>
        </authorList>
    </citation>
    <scope>NUCLEOTIDE SEQUENCE</scope>
    <source>
        <strain evidence="1">R3-111a-1</strain>
    </source>
</reference>
<organism evidence="1">
    <name type="scientific">Gaeumannomyces tritici (strain R3-111a-1)</name>
    <name type="common">Wheat and barley take-all root rot fungus</name>
    <name type="synonym">Gaeumannomyces graminis var. tritici</name>
    <dbReference type="NCBI Taxonomy" id="644352"/>
    <lineage>
        <taxon>Eukaryota</taxon>
        <taxon>Fungi</taxon>
        <taxon>Dikarya</taxon>
        <taxon>Ascomycota</taxon>
        <taxon>Pezizomycotina</taxon>
        <taxon>Sordariomycetes</taxon>
        <taxon>Sordariomycetidae</taxon>
        <taxon>Magnaporthales</taxon>
        <taxon>Magnaporthaceae</taxon>
        <taxon>Gaeumannomyces</taxon>
    </lineage>
</organism>
<dbReference type="RefSeq" id="XP_009223930.1">
    <property type="nucleotide sequence ID" value="XM_009225666.1"/>
</dbReference>
<dbReference type="EnsemblFungi" id="EJT73986">
    <property type="protein sequence ID" value="EJT73986"/>
    <property type="gene ID" value="GGTG_07836"/>
</dbReference>
<evidence type="ECO:0000313" key="2">
    <source>
        <dbReference type="EnsemblFungi" id="EJT73986"/>
    </source>
</evidence>
<dbReference type="VEuPathDB" id="FungiDB:GGTG_07836"/>
<evidence type="ECO:0000313" key="1">
    <source>
        <dbReference type="EMBL" id="EJT73986.1"/>
    </source>
</evidence>
<keyword evidence="3" id="KW-1185">Reference proteome</keyword>
<dbReference type="EMBL" id="GL385398">
    <property type="protein sequence ID" value="EJT73986.1"/>
    <property type="molecule type" value="Genomic_DNA"/>
</dbReference>
<proteinExistence type="predicted"/>
<dbReference type="AlphaFoldDB" id="J3P2U4"/>
<protein>
    <submittedName>
        <fullName evidence="1 2">Uncharacterized protein</fullName>
    </submittedName>
</protein>
<dbReference type="HOGENOM" id="CLU_1885908_0_0_1"/>
<evidence type="ECO:0000313" key="3">
    <source>
        <dbReference type="Proteomes" id="UP000006039"/>
    </source>
</evidence>
<reference evidence="2" key="5">
    <citation type="submission" date="2018-04" db="UniProtKB">
        <authorList>
            <consortium name="EnsemblFungi"/>
        </authorList>
    </citation>
    <scope>IDENTIFICATION</scope>
    <source>
        <strain evidence="2">R3-111a-1</strain>
    </source>
</reference>
<reference evidence="3" key="1">
    <citation type="submission" date="2010-07" db="EMBL/GenBank/DDBJ databases">
        <title>The genome sequence of Gaeumannomyces graminis var. tritici strain R3-111a-1.</title>
        <authorList>
            <consortium name="The Broad Institute Genome Sequencing Platform"/>
            <person name="Ma L.-J."/>
            <person name="Dead R."/>
            <person name="Young S."/>
            <person name="Zeng Q."/>
            <person name="Koehrsen M."/>
            <person name="Alvarado L."/>
            <person name="Berlin A."/>
            <person name="Chapman S.B."/>
            <person name="Chen Z."/>
            <person name="Freedman E."/>
            <person name="Gellesch M."/>
            <person name="Goldberg J."/>
            <person name="Griggs A."/>
            <person name="Gujja S."/>
            <person name="Heilman E.R."/>
            <person name="Heiman D."/>
            <person name="Hepburn T."/>
            <person name="Howarth C."/>
            <person name="Jen D."/>
            <person name="Larson L."/>
            <person name="Mehta T."/>
            <person name="Neiman D."/>
            <person name="Pearson M."/>
            <person name="Roberts A."/>
            <person name="Saif S."/>
            <person name="Shea T."/>
            <person name="Shenoy N."/>
            <person name="Sisk P."/>
            <person name="Stolte C."/>
            <person name="Sykes S."/>
            <person name="Walk T."/>
            <person name="White J."/>
            <person name="Yandava C."/>
            <person name="Haas B."/>
            <person name="Nusbaum C."/>
            <person name="Birren B."/>
        </authorList>
    </citation>
    <scope>NUCLEOTIDE SEQUENCE [LARGE SCALE GENOMIC DNA]</scope>
    <source>
        <strain evidence="3">R3-111a-1</strain>
    </source>
</reference>
<sequence length="135" mass="14418">MVKMLFRSVYRCRSGEDNRHLRSETVPMVGAKVSCGGNATQAAARRLSLDVPIDRSQRRISDISIVVRRDACHVLLAAGCGCAGGRGGGEVGQESQGRQGCHQSRSWSGWRLSTGQPATRVACGPRAAVAGPLQW</sequence>
<dbReference type="Proteomes" id="UP000006039">
    <property type="component" value="Unassembled WGS sequence"/>
</dbReference>
<accession>J3P2U4</accession>
<name>J3P2U4_GAET3</name>
<gene>
    <name evidence="2" type="primary">20348294</name>
    <name evidence="1" type="ORF">GGTG_07836</name>
</gene>